<name>A0ABU0F8T6_9HYPH</name>
<dbReference type="EMBL" id="JAUSVK010000001">
    <property type="protein sequence ID" value="MDQ0390951.1"/>
    <property type="molecule type" value="Genomic_DNA"/>
</dbReference>
<gene>
    <name evidence="2" type="ORF">J3R73_000743</name>
</gene>
<reference evidence="2 3" key="1">
    <citation type="submission" date="2023-07" db="EMBL/GenBank/DDBJ databases">
        <title>Genomic Encyclopedia of Type Strains, Phase IV (KMG-IV): sequencing the most valuable type-strain genomes for metagenomic binning, comparative biology and taxonomic classification.</title>
        <authorList>
            <person name="Goeker M."/>
        </authorList>
    </citation>
    <scope>NUCLEOTIDE SEQUENCE [LARGE SCALE GENOMIC DNA]</scope>
    <source>
        <strain evidence="2 3">DSM 5896</strain>
    </source>
</reference>
<proteinExistence type="predicted"/>
<feature type="transmembrane region" description="Helical" evidence="1">
    <location>
        <begin position="6"/>
        <end position="25"/>
    </location>
</feature>
<dbReference type="RefSeq" id="WP_307422512.1">
    <property type="nucleotide sequence ID" value="NZ_JAUSVK010000001.1"/>
</dbReference>
<keyword evidence="1" id="KW-1133">Transmembrane helix</keyword>
<evidence type="ECO:0000313" key="2">
    <source>
        <dbReference type="EMBL" id="MDQ0390951.1"/>
    </source>
</evidence>
<keyword evidence="3" id="KW-1185">Reference proteome</keyword>
<evidence type="ECO:0000313" key="3">
    <source>
        <dbReference type="Proteomes" id="UP001237448"/>
    </source>
</evidence>
<sequence length="48" mass="5182">MNRNVLYMAIAALVVVGAVLGYQLYRERQAANGVEISVGKDGISIETK</sequence>
<accession>A0ABU0F8T6</accession>
<evidence type="ECO:0000256" key="1">
    <source>
        <dbReference type="SAM" id="Phobius"/>
    </source>
</evidence>
<protein>
    <submittedName>
        <fullName evidence="2">Negative regulator of RcsB-dependent stress response</fullName>
    </submittedName>
</protein>
<comment type="caution">
    <text evidence="2">The sequence shown here is derived from an EMBL/GenBank/DDBJ whole genome shotgun (WGS) entry which is preliminary data.</text>
</comment>
<keyword evidence="1" id="KW-0472">Membrane</keyword>
<organism evidence="2 3">
    <name type="scientific">Labrys monachus</name>
    <dbReference type="NCBI Taxonomy" id="217067"/>
    <lineage>
        <taxon>Bacteria</taxon>
        <taxon>Pseudomonadati</taxon>
        <taxon>Pseudomonadota</taxon>
        <taxon>Alphaproteobacteria</taxon>
        <taxon>Hyphomicrobiales</taxon>
        <taxon>Xanthobacteraceae</taxon>
        <taxon>Labrys</taxon>
    </lineage>
</organism>
<dbReference type="Proteomes" id="UP001237448">
    <property type="component" value="Unassembled WGS sequence"/>
</dbReference>
<keyword evidence="1" id="KW-0812">Transmembrane</keyword>